<dbReference type="PANTHER" id="PTHR43808">
    <property type="entry name" value="ACETYLORNITHINE DEACETYLASE"/>
    <property type="match status" value="1"/>
</dbReference>
<dbReference type="RefSeq" id="WP_249514761.1">
    <property type="nucleotide sequence ID" value="NZ_CP093366.1"/>
</dbReference>
<comment type="cofactor">
    <cofactor evidence="1">
        <name>Zn(2+)</name>
        <dbReference type="ChEBI" id="CHEBI:29105"/>
    </cofactor>
</comment>
<accession>A0ABY4P9R1</accession>
<dbReference type="EC" id="3.4.13.-" evidence="9"/>
<protein>
    <submittedName>
        <fullName evidence="9">Dipeptidase PepV</fullName>
        <ecNumber evidence="9">3.4.13.-</ecNumber>
    </submittedName>
</protein>
<dbReference type="Gene3D" id="3.40.630.10">
    <property type="entry name" value="Zn peptidases"/>
    <property type="match status" value="1"/>
</dbReference>
<evidence type="ECO:0000256" key="2">
    <source>
        <dbReference type="ARBA" id="ARBA00006247"/>
    </source>
</evidence>
<dbReference type="Pfam" id="PF01546">
    <property type="entry name" value="Peptidase_M20"/>
    <property type="match status" value="1"/>
</dbReference>
<sequence>MNWKKLAHNYQAQMIQDLTTLVAINSANDPKQETTEFPLGPGPAHALQQMLAFGERDGFITKNVDQLGGHIQYGTGDEILGIFGHMDTVPAGEGWNSDPFLLTNVDGQLFGRGALDDKGPSLAAYYALRILKDQNIKPSKTIRLIFGTDEENQWRGINHYLEVEPLPDLGFSPDGEFPVINGEKGIVSYQLQFPIAATTGDQVLMSFQAGLRPNMVPQSATCVVQTLDSSELVNHYNYYLKQHPQIQGNALIQDQAVTLTLVGQGCHAMEPENGYNAATFLADFLADQRFDDQAQAYLQFIQTKLHLDFTGTKLGLAYQDETMGALSQSPDIFQYDQTNSGNIVINVRYPKGHTAGELQEQYQQSLPINGNVTAAEHAQEPHYVSDSDPLVSELLKAYRTQTNDLTSQPMTVGGGTYGRLLNRGVAFGALMPDGPNVMHQANEYITIDNLLQATAIYADALWRLTKNK</sequence>
<keyword evidence="7 9" id="KW-0224">Dipeptidase</keyword>
<keyword evidence="3" id="KW-0645">Protease</keyword>
<comment type="similarity">
    <text evidence="2">Belongs to the peptidase M20A family.</text>
</comment>
<keyword evidence="8" id="KW-0482">Metalloprotease</keyword>
<dbReference type="GO" id="GO:0016805">
    <property type="term" value="F:dipeptidase activity"/>
    <property type="evidence" value="ECO:0007669"/>
    <property type="project" value="UniProtKB-KW"/>
</dbReference>
<keyword evidence="6" id="KW-0862">Zinc</keyword>
<dbReference type="NCBIfam" id="TIGR01887">
    <property type="entry name" value="dipeptidaselike"/>
    <property type="match status" value="1"/>
</dbReference>
<keyword evidence="5 9" id="KW-0378">Hydrolase</keyword>
<evidence type="ECO:0000256" key="6">
    <source>
        <dbReference type="ARBA" id="ARBA00022833"/>
    </source>
</evidence>
<dbReference type="EMBL" id="CP093366">
    <property type="protein sequence ID" value="UQS82483.1"/>
    <property type="molecule type" value="Genomic_DNA"/>
</dbReference>
<dbReference type="InterPro" id="IPR036264">
    <property type="entry name" value="Bact_exopeptidase_dim_dom"/>
</dbReference>
<evidence type="ECO:0000256" key="7">
    <source>
        <dbReference type="ARBA" id="ARBA00022997"/>
    </source>
</evidence>
<evidence type="ECO:0000313" key="9">
    <source>
        <dbReference type="EMBL" id="UQS82483.1"/>
    </source>
</evidence>
<gene>
    <name evidence="9" type="primary">pepV</name>
    <name evidence="9" type="ORF">MOO45_02015</name>
</gene>
<proteinExistence type="inferred from homology"/>
<dbReference type="CDD" id="cd03888">
    <property type="entry name" value="M20_PepV"/>
    <property type="match status" value="1"/>
</dbReference>
<keyword evidence="10" id="KW-1185">Reference proteome</keyword>
<evidence type="ECO:0000313" key="10">
    <source>
        <dbReference type="Proteomes" id="UP000831495"/>
    </source>
</evidence>
<evidence type="ECO:0000256" key="4">
    <source>
        <dbReference type="ARBA" id="ARBA00022723"/>
    </source>
</evidence>
<dbReference type="Gene3D" id="3.30.70.360">
    <property type="match status" value="2"/>
</dbReference>
<dbReference type="InterPro" id="IPR010964">
    <property type="entry name" value="M20A_pepV-rel"/>
</dbReference>
<evidence type="ECO:0000256" key="5">
    <source>
        <dbReference type="ARBA" id="ARBA00022801"/>
    </source>
</evidence>
<dbReference type="NCBIfam" id="NF005591">
    <property type="entry name" value="PRK07318.1"/>
    <property type="match status" value="1"/>
</dbReference>
<keyword evidence="4" id="KW-0479">Metal-binding</keyword>
<reference evidence="9" key="1">
    <citation type="journal article" date="2022" name="Int. J. Syst. Evol. Microbiol.">
        <title>Apilactobacillus apisilvae sp. nov., Nicolia spurrieriana gen. nov. sp. nov., Bombilactobacillus folatiphilus sp. nov. and Bombilactobacillus thymidiniphilus sp. nov., four new lactic acid bacterial isolates from stingless bees Tetragonula carbonaria and Austroplebeia australis.</title>
        <authorList>
            <person name="Oliphant S.A."/>
            <person name="Watson-Haigh N.S."/>
            <person name="Sumby K.M."/>
            <person name="Gardner J."/>
            <person name="Groom S."/>
            <person name="Jiranek V."/>
        </authorList>
    </citation>
    <scope>NUCLEOTIDE SEQUENCE</scope>
    <source>
        <strain evidence="9">SG4_D2</strain>
    </source>
</reference>
<organism evidence="9 10">
    <name type="scientific">Bombilactobacillus folatiphilus</name>
    <dbReference type="NCBI Taxonomy" id="2923362"/>
    <lineage>
        <taxon>Bacteria</taxon>
        <taxon>Bacillati</taxon>
        <taxon>Bacillota</taxon>
        <taxon>Bacilli</taxon>
        <taxon>Lactobacillales</taxon>
        <taxon>Lactobacillaceae</taxon>
        <taxon>Bombilactobacillus</taxon>
    </lineage>
</organism>
<dbReference type="SUPFAM" id="SSF53187">
    <property type="entry name" value="Zn-dependent exopeptidases"/>
    <property type="match status" value="1"/>
</dbReference>
<dbReference type="InterPro" id="IPR001261">
    <property type="entry name" value="ArgE/DapE_CS"/>
</dbReference>
<dbReference type="Proteomes" id="UP000831495">
    <property type="component" value="Chromosome"/>
</dbReference>
<dbReference type="InterPro" id="IPR002933">
    <property type="entry name" value="Peptidase_M20"/>
</dbReference>
<dbReference type="InterPro" id="IPR050072">
    <property type="entry name" value="Peptidase_M20A"/>
</dbReference>
<dbReference type="PROSITE" id="PS00758">
    <property type="entry name" value="ARGE_DAPE_CPG2_1"/>
    <property type="match status" value="1"/>
</dbReference>
<name>A0ABY4P9R1_9LACO</name>
<evidence type="ECO:0000256" key="1">
    <source>
        <dbReference type="ARBA" id="ARBA00001947"/>
    </source>
</evidence>
<evidence type="ECO:0000256" key="3">
    <source>
        <dbReference type="ARBA" id="ARBA00022670"/>
    </source>
</evidence>
<evidence type="ECO:0000256" key="8">
    <source>
        <dbReference type="ARBA" id="ARBA00023049"/>
    </source>
</evidence>
<dbReference type="PANTHER" id="PTHR43808:SF31">
    <property type="entry name" value="N-ACETYL-L-CITRULLINE DEACETYLASE"/>
    <property type="match status" value="1"/>
</dbReference>
<dbReference type="SUPFAM" id="SSF55031">
    <property type="entry name" value="Bacterial exopeptidase dimerisation domain"/>
    <property type="match status" value="1"/>
</dbReference>